<dbReference type="InterPro" id="IPR036282">
    <property type="entry name" value="Glutathione-S-Trfase_C_sf"/>
</dbReference>
<keyword evidence="3" id="KW-0808">Transferase</keyword>
<dbReference type="SUPFAM" id="SSF52833">
    <property type="entry name" value="Thioredoxin-like"/>
    <property type="match status" value="1"/>
</dbReference>
<dbReference type="PANTHER" id="PTHR44051">
    <property type="entry name" value="GLUTATHIONE S-TRANSFERASE-RELATED"/>
    <property type="match status" value="1"/>
</dbReference>
<reference evidence="3 4" key="1">
    <citation type="journal article" date="2018" name="Microbiome">
        <title>Fine metagenomic profile of the Mediterranean stratified and mixed water columns revealed by assembly and recruitment.</title>
        <authorList>
            <person name="Haro-Moreno J.M."/>
            <person name="Lopez-Perez M."/>
            <person name="De La Torre J.R."/>
            <person name="Picazo A."/>
            <person name="Camacho A."/>
            <person name="Rodriguez-Valera F."/>
        </authorList>
    </citation>
    <scope>NUCLEOTIDE SEQUENCE [LARGE SCALE GENOMIC DNA]</scope>
    <source>
        <strain evidence="3">MED-G50</strain>
    </source>
</reference>
<evidence type="ECO:0000259" key="1">
    <source>
        <dbReference type="PROSITE" id="PS50404"/>
    </source>
</evidence>
<organism evidence="3 4">
    <name type="scientific">PS1 clade bacterium</name>
    <dbReference type="NCBI Taxonomy" id="2175152"/>
    <lineage>
        <taxon>Bacteria</taxon>
        <taxon>Pseudomonadati</taxon>
        <taxon>Pseudomonadota</taxon>
        <taxon>Alphaproteobacteria</taxon>
        <taxon>PS1 clade</taxon>
    </lineage>
</organism>
<dbReference type="GO" id="GO:0016740">
    <property type="term" value="F:transferase activity"/>
    <property type="evidence" value="ECO:0007669"/>
    <property type="project" value="UniProtKB-KW"/>
</dbReference>
<dbReference type="InterPro" id="IPR004045">
    <property type="entry name" value="Glutathione_S-Trfase_N"/>
</dbReference>
<dbReference type="PROSITE" id="PS50404">
    <property type="entry name" value="GST_NTER"/>
    <property type="match status" value="1"/>
</dbReference>
<protein>
    <submittedName>
        <fullName evidence="3">Glutathione S-transferase family protein</fullName>
    </submittedName>
</protein>
<accession>A0A368EN45</accession>
<evidence type="ECO:0000313" key="3">
    <source>
        <dbReference type="EMBL" id="RCL84842.1"/>
    </source>
</evidence>
<dbReference type="Gene3D" id="1.20.1050.10">
    <property type="match status" value="1"/>
</dbReference>
<feature type="domain" description="GST C-terminal" evidence="2">
    <location>
        <begin position="89"/>
        <end position="221"/>
    </location>
</feature>
<dbReference type="Proteomes" id="UP000252289">
    <property type="component" value="Unassembled WGS sequence"/>
</dbReference>
<name>A0A368EN45_9PROT</name>
<dbReference type="SFLD" id="SFLDG00358">
    <property type="entry name" value="Main_(cytGST)"/>
    <property type="match status" value="1"/>
</dbReference>
<gene>
    <name evidence="3" type="ORF">DBW64_02445</name>
</gene>
<dbReference type="PANTHER" id="PTHR44051:SF8">
    <property type="entry name" value="GLUTATHIONE S-TRANSFERASE GSTA"/>
    <property type="match status" value="1"/>
</dbReference>
<dbReference type="Gene3D" id="3.40.30.10">
    <property type="entry name" value="Glutaredoxin"/>
    <property type="match status" value="1"/>
</dbReference>
<dbReference type="SFLD" id="SFLDS00019">
    <property type="entry name" value="Glutathione_Transferase_(cytos"/>
    <property type="match status" value="1"/>
</dbReference>
<dbReference type="EMBL" id="QOQK01000007">
    <property type="protein sequence ID" value="RCL84842.1"/>
    <property type="molecule type" value="Genomic_DNA"/>
</dbReference>
<evidence type="ECO:0000259" key="2">
    <source>
        <dbReference type="PROSITE" id="PS50405"/>
    </source>
</evidence>
<dbReference type="Pfam" id="PF13417">
    <property type="entry name" value="GST_N_3"/>
    <property type="match status" value="1"/>
</dbReference>
<dbReference type="InterPro" id="IPR010987">
    <property type="entry name" value="Glutathione-S-Trfase_C-like"/>
</dbReference>
<sequence length="231" mass="26153">MKLKLYGAMLSPFVRKVRIMLALKKVDYDIDIKVSPLGVPEGYEKIHPLKKIPALAIDDGDRELALADSSAIAGFLEKLQPSPSFYPTNPLDYGQALWLEEYGDTFIAQNCTFGIFGNVFFSWARGETYDPEKVKMAFQRMEEVIAYIEPILGDRDWLVGEGMSIADIGVISHFFNVEHAGYRLTEADSPSLYALKKRIEEHPEIAPLLAEERIVIQKLKFESPDLTTLRH</sequence>
<proteinExistence type="predicted"/>
<dbReference type="AlphaFoldDB" id="A0A368EN45"/>
<dbReference type="InterPro" id="IPR004046">
    <property type="entry name" value="GST_C"/>
</dbReference>
<dbReference type="InterPro" id="IPR040079">
    <property type="entry name" value="Glutathione_S-Trfase"/>
</dbReference>
<dbReference type="PROSITE" id="PS50405">
    <property type="entry name" value="GST_CTER"/>
    <property type="match status" value="1"/>
</dbReference>
<dbReference type="Pfam" id="PF14497">
    <property type="entry name" value="GST_C_3"/>
    <property type="match status" value="1"/>
</dbReference>
<evidence type="ECO:0000313" key="4">
    <source>
        <dbReference type="Proteomes" id="UP000252289"/>
    </source>
</evidence>
<dbReference type="InterPro" id="IPR036249">
    <property type="entry name" value="Thioredoxin-like_sf"/>
</dbReference>
<comment type="caution">
    <text evidence="3">The sequence shown here is derived from an EMBL/GenBank/DDBJ whole genome shotgun (WGS) entry which is preliminary data.</text>
</comment>
<feature type="domain" description="GST N-terminal" evidence="1">
    <location>
        <begin position="1"/>
        <end position="84"/>
    </location>
</feature>
<dbReference type="SUPFAM" id="SSF47616">
    <property type="entry name" value="GST C-terminal domain-like"/>
    <property type="match status" value="1"/>
</dbReference>